<dbReference type="GeneID" id="115812826"/>
<dbReference type="InterPro" id="IPR008710">
    <property type="entry name" value="Nicastrin"/>
</dbReference>
<keyword evidence="13" id="KW-1185">Reference proteome</keyword>
<evidence type="ECO:0000256" key="1">
    <source>
        <dbReference type="ARBA" id="ARBA00004479"/>
    </source>
</evidence>
<keyword evidence="6" id="KW-0914">Notch signaling pathway</keyword>
<feature type="transmembrane region" description="Helical" evidence="10">
    <location>
        <begin position="666"/>
        <end position="686"/>
    </location>
</feature>
<evidence type="ECO:0000256" key="6">
    <source>
        <dbReference type="ARBA" id="ARBA00022976"/>
    </source>
</evidence>
<dbReference type="InParanoid" id="A0A6J2VH76"/>
<organism evidence="13 14">
    <name type="scientific">Chanos chanos</name>
    <name type="common">Milkfish</name>
    <name type="synonym">Mugil chanos</name>
    <dbReference type="NCBI Taxonomy" id="29144"/>
    <lineage>
        <taxon>Eukaryota</taxon>
        <taxon>Metazoa</taxon>
        <taxon>Chordata</taxon>
        <taxon>Craniata</taxon>
        <taxon>Vertebrata</taxon>
        <taxon>Euteleostomi</taxon>
        <taxon>Actinopterygii</taxon>
        <taxon>Neopterygii</taxon>
        <taxon>Teleostei</taxon>
        <taxon>Ostariophysi</taxon>
        <taxon>Gonorynchiformes</taxon>
        <taxon>Chanidae</taxon>
        <taxon>Chanos</taxon>
    </lineage>
</organism>
<dbReference type="GO" id="GO:0007220">
    <property type="term" value="P:Notch receptor processing"/>
    <property type="evidence" value="ECO:0007669"/>
    <property type="project" value="TreeGrafter"/>
</dbReference>
<evidence type="ECO:0000256" key="7">
    <source>
        <dbReference type="ARBA" id="ARBA00022989"/>
    </source>
</evidence>
<comment type="similarity">
    <text evidence="2">Belongs to the nicastrin family.</text>
</comment>
<comment type="subcellular location">
    <subcellularLocation>
        <location evidence="1">Membrane</location>
        <topology evidence="1">Single-pass type I membrane protein</topology>
    </subcellularLocation>
</comment>
<dbReference type="AlphaFoldDB" id="A0A6J2VH76"/>
<dbReference type="Gene3D" id="3.40.630.10">
    <property type="entry name" value="Zn peptidases"/>
    <property type="match status" value="1"/>
</dbReference>
<dbReference type="Proteomes" id="UP000504632">
    <property type="component" value="Chromosome 5"/>
</dbReference>
<feature type="signal peptide" evidence="11">
    <location>
        <begin position="1"/>
        <end position="26"/>
    </location>
</feature>
<feature type="domain" description="Nicastrin small lobe" evidence="12">
    <location>
        <begin position="42"/>
        <end position="215"/>
    </location>
</feature>
<dbReference type="RefSeq" id="XP_030631203.1">
    <property type="nucleotide sequence ID" value="XM_030775343.1"/>
</dbReference>
<evidence type="ECO:0000313" key="13">
    <source>
        <dbReference type="Proteomes" id="UP000504632"/>
    </source>
</evidence>
<keyword evidence="9" id="KW-0325">Glycoprotein</keyword>
<evidence type="ECO:0000313" key="14">
    <source>
        <dbReference type="RefSeq" id="XP_030631203.1"/>
    </source>
</evidence>
<dbReference type="GO" id="GO:0007219">
    <property type="term" value="P:Notch signaling pathway"/>
    <property type="evidence" value="ECO:0007669"/>
    <property type="project" value="UniProtKB-KW"/>
</dbReference>
<evidence type="ECO:0000256" key="2">
    <source>
        <dbReference type="ARBA" id="ARBA00007717"/>
    </source>
</evidence>
<evidence type="ECO:0000256" key="10">
    <source>
        <dbReference type="SAM" id="Phobius"/>
    </source>
</evidence>
<evidence type="ECO:0000256" key="3">
    <source>
        <dbReference type="ARBA" id="ARBA00015303"/>
    </source>
</evidence>
<keyword evidence="8 10" id="KW-0472">Membrane</keyword>
<name>A0A6J2VH76_CHACN</name>
<feature type="chain" id="PRO_5026872073" description="Nicastrin" evidence="11">
    <location>
        <begin position="27"/>
        <end position="705"/>
    </location>
</feature>
<evidence type="ECO:0000256" key="11">
    <source>
        <dbReference type="SAM" id="SignalP"/>
    </source>
</evidence>
<evidence type="ECO:0000256" key="8">
    <source>
        <dbReference type="ARBA" id="ARBA00023136"/>
    </source>
</evidence>
<evidence type="ECO:0000256" key="4">
    <source>
        <dbReference type="ARBA" id="ARBA00022692"/>
    </source>
</evidence>
<sequence>MRRMGPEIPKWFMILSVCWLYKGVTCNSVEQKIYVALNNTVPCVRLLNATHQIGCQSLKSGSTGVLHVLQSEADLDWVLSTGPHPPYMVFMEASFFNNVTMMRLKNSTRVAGVAVVIPNTGPAQGYSPHTGCPNQNTGVYSEKYGPLLANCNNTVWNPLGNGLSYEDFRFPIFSLKDDNETEVIRKCFEDHNVAANGSAPQYPLCAMQLFSHMSAVIDTPTCMRRNHLQNSFSINPDMVCDPLRDYNVIAYLRPVNTSTKGHKANESVVIAATRLDGRSFFWDIAPAAEGTVAGFVTLLAAAHALFPVAQEVPPPRNILFTFFQGETFDYIGSSRMVYDMQNKKFEIDLDNVHSVLELGQVGLWNRQKLWMHSDPISRLNSSVEEEVGNLVNNIKFVASQMNLSVEEPSVSQALPPSSFQRFLRVRPVPGIVIADHEAAFVNRYYESIYDNAEYLNVAYPSNMSEAEQLDTVTDTARSLAEAATLVARSLYKQAGGSDPLLSNITADPKIVTQLLYGFLIQPNNSWFRALFRPDHQQVLKGVQSNYVGVRMPENAVKESTLLFQYILANLTGKATNLTQSQCQNPSDLPEESKDLYSYMWVKGPVSANETEGSPYCVRASTRLHEAYSPAFLLSDYASKEYSTWTESRWKVIKARIFLVASQELEMLTLGVGVAVLLVSLLVTYFMSSKAEILFSSARETSTTTY</sequence>
<protein>
    <recommendedName>
        <fullName evidence="3">Nicastrin</fullName>
    </recommendedName>
</protein>
<dbReference type="GO" id="GO:0005886">
    <property type="term" value="C:plasma membrane"/>
    <property type="evidence" value="ECO:0007669"/>
    <property type="project" value="TreeGrafter"/>
</dbReference>
<keyword evidence="7 10" id="KW-1133">Transmembrane helix</keyword>
<evidence type="ECO:0000256" key="9">
    <source>
        <dbReference type="ARBA" id="ARBA00023180"/>
    </source>
</evidence>
<proteinExistence type="inferred from homology"/>
<dbReference type="PANTHER" id="PTHR21092:SF0">
    <property type="entry name" value="NICASTRIN"/>
    <property type="match status" value="1"/>
</dbReference>
<dbReference type="GO" id="GO:0016485">
    <property type="term" value="P:protein processing"/>
    <property type="evidence" value="ECO:0007669"/>
    <property type="project" value="InterPro"/>
</dbReference>
<accession>A0A6J2VH76</accession>
<dbReference type="Pfam" id="PF05450">
    <property type="entry name" value="Nicastrin"/>
    <property type="match status" value="1"/>
</dbReference>
<dbReference type="SUPFAM" id="SSF53187">
    <property type="entry name" value="Zn-dependent exopeptidases"/>
    <property type="match status" value="1"/>
</dbReference>
<dbReference type="PANTHER" id="PTHR21092">
    <property type="entry name" value="NICASTRIN"/>
    <property type="match status" value="1"/>
</dbReference>
<dbReference type="CTD" id="23385"/>
<dbReference type="Pfam" id="PF18266">
    <property type="entry name" value="Ncstrn_small"/>
    <property type="match status" value="1"/>
</dbReference>
<evidence type="ECO:0000259" key="12">
    <source>
        <dbReference type="Pfam" id="PF18266"/>
    </source>
</evidence>
<keyword evidence="4 10" id="KW-0812">Transmembrane</keyword>
<dbReference type="InterPro" id="IPR041084">
    <property type="entry name" value="Ncstrn_small"/>
</dbReference>
<dbReference type="CDD" id="cd03881">
    <property type="entry name" value="M28_Nicastrin"/>
    <property type="match status" value="1"/>
</dbReference>
<evidence type="ECO:0000256" key="5">
    <source>
        <dbReference type="ARBA" id="ARBA00022729"/>
    </source>
</evidence>
<gene>
    <name evidence="14" type="primary">ncstn</name>
</gene>
<dbReference type="OrthoDB" id="755951at2759"/>
<keyword evidence="5 11" id="KW-0732">Signal</keyword>
<reference evidence="14" key="1">
    <citation type="submission" date="2025-08" db="UniProtKB">
        <authorList>
            <consortium name="RefSeq"/>
        </authorList>
    </citation>
    <scope>IDENTIFICATION</scope>
</reference>